<dbReference type="InterPro" id="IPR009656">
    <property type="entry name" value="PHB_depo_C"/>
</dbReference>
<sequence>MLYHLYELNHAVLHPLREVAGFSKKILESKLNPISDTYPAKLMTASCDLFESVTRRYGKPEFGLKETKINGQPVAIEEEVVWQKPFCRMLHFKRNEQDYAKAYGKEHHDPRLLIVAPLSGHYATLLRGTVEAFLPEHEVFITDWTDARDVPLYEGEFNLNTYIDYIIEMLQHLGPGANVMAICQPGPPVLAAISLMSEDKDPCLPATMTYMGSPIDTRKSPTVPNDLAKNQPYSWFENNVIYSVPMNYQGAFRRVYPGFLQLTGFISMNKDSHMDAHWNYFNHLIEGDCDSVQKHREFYNEYMSVLDLTKEFYLQTIDEVFQKHSLAVGEFYHHGRLVKPAAITDVALMTVEGENDDISGIGQTQAAHDLCENIPQDMQYDYIQPGVGHYGVFNGKRFRTEIQPRLRDYFRTYFDVKKEAAMKKTDSEKTKKGAKKAA</sequence>
<dbReference type="AlphaFoldDB" id="A0AAV3U0K7"/>
<organism evidence="2 3">
    <name type="scientific">Halioxenophilus aromaticivorans</name>
    <dbReference type="NCBI Taxonomy" id="1306992"/>
    <lineage>
        <taxon>Bacteria</taxon>
        <taxon>Pseudomonadati</taxon>
        <taxon>Pseudomonadota</taxon>
        <taxon>Gammaproteobacteria</taxon>
        <taxon>Alteromonadales</taxon>
        <taxon>Alteromonadaceae</taxon>
        <taxon>Halioxenophilus</taxon>
    </lineage>
</organism>
<name>A0AAV3U0K7_9ALTE</name>
<gene>
    <name evidence="2" type="ORF">GCM10025791_16870</name>
</gene>
<dbReference type="NCBIfam" id="TIGR01849">
    <property type="entry name" value="PHB_depoly_PhaZ"/>
    <property type="match status" value="1"/>
</dbReference>
<dbReference type="PIRSF" id="PIRSF020818">
    <property type="entry name" value="PHB_depoly_PhaZ"/>
    <property type="match status" value="1"/>
</dbReference>
<evidence type="ECO:0000313" key="3">
    <source>
        <dbReference type="Proteomes" id="UP001409585"/>
    </source>
</evidence>
<accession>A0AAV3U0K7</accession>
<dbReference type="PANTHER" id="PTHR36837:SF4">
    <property type="entry name" value="BLR0908 PROTEIN"/>
    <property type="match status" value="1"/>
</dbReference>
<evidence type="ECO:0000313" key="2">
    <source>
        <dbReference type="EMBL" id="GAA4939292.1"/>
    </source>
</evidence>
<dbReference type="Pfam" id="PF06850">
    <property type="entry name" value="PHB_depo_C"/>
    <property type="match status" value="1"/>
</dbReference>
<comment type="caution">
    <text evidence="2">The sequence shown here is derived from an EMBL/GenBank/DDBJ whole genome shotgun (WGS) entry which is preliminary data.</text>
</comment>
<protein>
    <submittedName>
        <fullName evidence="2">Polyhydroxyalkanoate depolymerase</fullName>
    </submittedName>
</protein>
<evidence type="ECO:0000259" key="1">
    <source>
        <dbReference type="Pfam" id="PF06850"/>
    </source>
</evidence>
<feature type="domain" description="PHB de-polymerase C-terminal" evidence="1">
    <location>
        <begin position="212"/>
        <end position="412"/>
    </location>
</feature>
<dbReference type="InterPro" id="IPR051321">
    <property type="entry name" value="PHA/PHB_synthase"/>
</dbReference>
<dbReference type="EMBL" id="BAABLX010000009">
    <property type="protein sequence ID" value="GAA4939292.1"/>
    <property type="molecule type" value="Genomic_DNA"/>
</dbReference>
<dbReference type="InterPro" id="IPR029058">
    <property type="entry name" value="AB_hydrolase_fold"/>
</dbReference>
<dbReference type="RefSeq" id="WP_345420043.1">
    <property type="nucleotide sequence ID" value="NZ_AP031496.1"/>
</dbReference>
<proteinExistence type="predicted"/>
<dbReference type="Proteomes" id="UP001409585">
    <property type="component" value="Unassembled WGS sequence"/>
</dbReference>
<dbReference type="InterPro" id="IPR010915">
    <property type="entry name" value="PHB_depoly_PhaZ"/>
</dbReference>
<dbReference type="SUPFAM" id="SSF53474">
    <property type="entry name" value="alpha/beta-Hydrolases"/>
    <property type="match status" value="1"/>
</dbReference>
<dbReference type="PANTHER" id="PTHR36837">
    <property type="entry name" value="POLY(3-HYDROXYALKANOATE) POLYMERASE SUBUNIT PHAC"/>
    <property type="match status" value="1"/>
</dbReference>
<keyword evidence="3" id="KW-1185">Reference proteome</keyword>
<reference evidence="3" key="1">
    <citation type="journal article" date="2019" name="Int. J. Syst. Evol. Microbiol.">
        <title>The Global Catalogue of Microorganisms (GCM) 10K type strain sequencing project: providing services to taxonomists for standard genome sequencing and annotation.</title>
        <authorList>
            <consortium name="The Broad Institute Genomics Platform"/>
            <consortium name="The Broad Institute Genome Sequencing Center for Infectious Disease"/>
            <person name="Wu L."/>
            <person name="Ma J."/>
        </authorList>
    </citation>
    <scope>NUCLEOTIDE SEQUENCE [LARGE SCALE GENOMIC DNA]</scope>
    <source>
        <strain evidence="3">JCM 19134</strain>
    </source>
</reference>